<name>A0A7G2CIJ7_9TRYP</name>
<protein>
    <recommendedName>
        <fullName evidence="4">Stage III sporulation protein AA AAA+ ATPase domain-containing protein</fullName>
    </recommendedName>
</protein>
<evidence type="ECO:0000256" key="3">
    <source>
        <dbReference type="SAM" id="MobiDB-lite"/>
    </source>
</evidence>
<evidence type="ECO:0000256" key="2">
    <source>
        <dbReference type="ARBA" id="ARBA00022840"/>
    </source>
</evidence>
<dbReference type="GO" id="GO:0005524">
    <property type="term" value="F:ATP binding"/>
    <property type="evidence" value="ECO:0007669"/>
    <property type="project" value="UniProtKB-KW"/>
</dbReference>
<evidence type="ECO:0000313" key="5">
    <source>
        <dbReference type="EMBL" id="CAD2218072.1"/>
    </source>
</evidence>
<gene>
    <name evidence="5" type="ORF">ADEAN_000555800</name>
</gene>
<dbReference type="PANTHER" id="PTHR20953:SF3">
    <property type="entry name" value="P-LOOP CONTAINING NUCLEOSIDE TRIPHOSPHATE HYDROLASES SUPERFAMILY PROTEIN"/>
    <property type="match status" value="1"/>
</dbReference>
<evidence type="ECO:0000256" key="1">
    <source>
        <dbReference type="ARBA" id="ARBA00022741"/>
    </source>
</evidence>
<organism evidence="5 6">
    <name type="scientific">Angomonas deanei</name>
    <dbReference type="NCBI Taxonomy" id="59799"/>
    <lineage>
        <taxon>Eukaryota</taxon>
        <taxon>Discoba</taxon>
        <taxon>Euglenozoa</taxon>
        <taxon>Kinetoplastea</taxon>
        <taxon>Metakinetoplastina</taxon>
        <taxon>Trypanosomatida</taxon>
        <taxon>Trypanosomatidae</taxon>
        <taxon>Strigomonadinae</taxon>
        <taxon>Angomonas</taxon>
    </lineage>
</organism>
<keyword evidence="6" id="KW-1185">Reference proteome</keyword>
<dbReference type="FunFam" id="3.40.50.300:FF:002600">
    <property type="entry name" value="Predicted protein"/>
    <property type="match status" value="1"/>
</dbReference>
<dbReference type="AlphaFoldDB" id="A0A7G2CIJ7"/>
<feature type="region of interest" description="Disordered" evidence="3">
    <location>
        <begin position="483"/>
        <end position="507"/>
    </location>
</feature>
<evidence type="ECO:0000313" key="6">
    <source>
        <dbReference type="Proteomes" id="UP000515908"/>
    </source>
</evidence>
<dbReference type="SUPFAM" id="SSF52540">
    <property type="entry name" value="P-loop containing nucleoside triphosphate hydrolases"/>
    <property type="match status" value="1"/>
</dbReference>
<dbReference type="EMBL" id="LR877154">
    <property type="protein sequence ID" value="CAD2218072.1"/>
    <property type="molecule type" value="Genomic_DNA"/>
</dbReference>
<keyword evidence="1" id="KW-0547">Nucleotide-binding</keyword>
<dbReference type="VEuPathDB" id="TriTrypDB:ADEAN_000555800"/>
<feature type="compositionally biased region" description="Polar residues" evidence="3">
    <location>
        <begin position="483"/>
        <end position="493"/>
    </location>
</feature>
<dbReference type="OrthoDB" id="26838at2759"/>
<reference evidence="5 6" key="1">
    <citation type="submission" date="2020-08" db="EMBL/GenBank/DDBJ databases">
        <authorList>
            <person name="Newling K."/>
            <person name="Davey J."/>
            <person name="Forrester S."/>
        </authorList>
    </citation>
    <scope>NUCLEOTIDE SEQUENCE [LARGE SCALE GENOMIC DNA]</scope>
    <source>
        <strain evidence="6">Crithidia deanei Carvalho (ATCC PRA-265)</strain>
    </source>
</reference>
<accession>A0A7G2CIJ7</accession>
<sequence>MLQKRSLEYVCRSQCRFIRLRTGVTSAQSIMENNDASQAGKESRPRPSSMELNYALQSIPVIKDKQTEQTIWSCGTVGEAWRRYHELYGEVCKVDPLRCATMRTNDLVALASCTSHLETLHLLSLLPPTLRHSLQSHPDFVFSELEELFLHVGQCIEARGGEWTVILDPPTPEELLHLLKKLGKFGEDGRSAVPGTSHRASVWRGKSGESLGVTIRVGRYIPNAAQALVPLAESGSVLIISKAGKGKTTLLRDLSSALAHQASLPRVTVVDTSNEIGGDAAPPLAFLGRCRRMQVPTRSEQGKKMIEVIQNHSPEFLVVDEIASEEEANAAWSITQRGVHLVASCHGENLTGLLQNKELNLLVGGAAQAFLSNEERRLRNKLKKSILERPHASPFDFVVELHAKNKGYLYHNVNKAVDLILDGQDASNDVSVGCALALHEPLPERLRRIVVKKKENPFLNTLNNTENGEKVVEQKDANGYTTFSYNSASQKGDQNNKKWNRKKDRKKTDAELYDEINSFL</sequence>
<evidence type="ECO:0000259" key="4">
    <source>
        <dbReference type="Pfam" id="PF19568"/>
    </source>
</evidence>
<dbReference type="Pfam" id="PF19568">
    <property type="entry name" value="Spore_III_AA"/>
    <property type="match status" value="1"/>
</dbReference>
<dbReference type="InterPro" id="IPR027417">
    <property type="entry name" value="P-loop_NTPase"/>
</dbReference>
<feature type="domain" description="Stage III sporulation protein AA AAA+ ATPase" evidence="4">
    <location>
        <begin position="215"/>
        <end position="356"/>
    </location>
</feature>
<proteinExistence type="predicted"/>
<keyword evidence="2" id="KW-0067">ATP-binding</keyword>
<dbReference type="InterPro" id="IPR045735">
    <property type="entry name" value="Spore_III_AA_AAA+_ATPase"/>
</dbReference>
<dbReference type="Gene3D" id="3.40.50.300">
    <property type="entry name" value="P-loop containing nucleotide triphosphate hydrolases"/>
    <property type="match status" value="1"/>
</dbReference>
<dbReference type="PANTHER" id="PTHR20953">
    <property type="entry name" value="KINASE-RELATED"/>
    <property type="match status" value="1"/>
</dbReference>
<dbReference type="Proteomes" id="UP000515908">
    <property type="component" value="Chromosome 10"/>
</dbReference>